<feature type="binding site" evidence="5">
    <location>
        <position position="280"/>
    </location>
    <ligand>
        <name>Zn(2+)</name>
        <dbReference type="ChEBI" id="CHEBI:29105"/>
        <note>catalytic</note>
    </ligand>
</feature>
<dbReference type="Gene3D" id="3.20.20.140">
    <property type="entry name" value="Metal-dependent hydrolases"/>
    <property type="match status" value="1"/>
</dbReference>
<feature type="binding site" evidence="5">
    <location>
        <position position="281"/>
    </location>
    <ligand>
        <name>substrate</name>
    </ligand>
</feature>
<feature type="binding site" evidence="5">
    <location>
        <position position="21"/>
    </location>
    <ligand>
        <name>Zn(2+)</name>
        <dbReference type="ChEBI" id="CHEBI:29105"/>
        <note>catalytic</note>
    </ligand>
</feature>
<comment type="similarity">
    <text evidence="5">Belongs to the metallo-dependent hydrolases superfamily. Adenosine and AMP deaminases family. Adenine deaminase type 2 subfamily.</text>
</comment>
<dbReference type="RefSeq" id="WP_311370013.1">
    <property type="nucleotide sequence ID" value="NZ_JAVRHX010000007.1"/>
</dbReference>
<feature type="binding site" evidence="5">
    <location>
        <position position="19"/>
    </location>
    <ligand>
        <name>Zn(2+)</name>
        <dbReference type="ChEBI" id="CHEBI:29105"/>
        <note>catalytic</note>
    </ligand>
</feature>
<gene>
    <name evidence="7" type="ORF">RM552_16660</name>
</gene>
<dbReference type="InterPro" id="IPR032466">
    <property type="entry name" value="Metal_Hydrolase"/>
</dbReference>
<evidence type="ECO:0000313" key="8">
    <source>
        <dbReference type="Proteomes" id="UP001253545"/>
    </source>
</evidence>
<dbReference type="EC" id="3.5.4.2" evidence="5"/>
<dbReference type="InterPro" id="IPR006330">
    <property type="entry name" value="Ado/ade_deaminase"/>
</dbReference>
<dbReference type="PANTHER" id="PTHR43114">
    <property type="entry name" value="ADENINE DEAMINASE"/>
    <property type="match status" value="1"/>
</dbReference>
<comment type="function">
    <text evidence="5">Catalyzes the hydrolytic deamination of adenine to hypoxanthine. Plays an important role in the purine salvage pathway and in nitrogen catabolism.</text>
</comment>
<keyword evidence="3 5" id="KW-0862">Zinc</keyword>
<dbReference type="CDD" id="cd01320">
    <property type="entry name" value="ADA"/>
    <property type="match status" value="1"/>
</dbReference>
<keyword evidence="1 5" id="KW-0479">Metal-binding</keyword>
<comment type="cofactor">
    <cofactor evidence="5">
        <name>Zn(2+)</name>
        <dbReference type="ChEBI" id="CHEBI:29105"/>
    </cofactor>
    <text evidence="5">Binds 1 zinc ion per subunit.</text>
</comment>
<evidence type="ECO:0000259" key="6">
    <source>
        <dbReference type="Pfam" id="PF00962"/>
    </source>
</evidence>
<proteinExistence type="inferred from homology"/>
<organism evidence="7 8">
    <name type="scientific">Glaciecola petra</name>
    <dbReference type="NCBI Taxonomy" id="3075602"/>
    <lineage>
        <taxon>Bacteria</taxon>
        <taxon>Pseudomonadati</taxon>
        <taxon>Pseudomonadota</taxon>
        <taxon>Gammaproteobacteria</taxon>
        <taxon>Alteromonadales</taxon>
        <taxon>Alteromonadaceae</taxon>
        <taxon>Glaciecola</taxon>
    </lineage>
</organism>
<feature type="domain" description="Adenosine deaminase" evidence="6">
    <location>
        <begin position="14"/>
        <end position="333"/>
    </location>
</feature>
<dbReference type="SUPFAM" id="SSF51556">
    <property type="entry name" value="Metallo-dependent hydrolases"/>
    <property type="match status" value="1"/>
</dbReference>
<dbReference type="PANTHER" id="PTHR43114:SF6">
    <property type="entry name" value="ADENINE DEAMINASE"/>
    <property type="match status" value="1"/>
</dbReference>
<evidence type="ECO:0000256" key="5">
    <source>
        <dbReference type="HAMAP-Rule" id="MF_01962"/>
    </source>
</evidence>
<evidence type="ECO:0000256" key="3">
    <source>
        <dbReference type="ARBA" id="ARBA00022833"/>
    </source>
</evidence>
<feature type="site" description="Important for catalytic activity" evidence="5">
    <location>
        <position position="223"/>
    </location>
</feature>
<dbReference type="NCBIfam" id="NF006850">
    <property type="entry name" value="PRK09358.1-6"/>
    <property type="match status" value="1"/>
</dbReference>
<evidence type="ECO:0000256" key="1">
    <source>
        <dbReference type="ARBA" id="ARBA00022723"/>
    </source>
</evidence>
<protein>
    <recommendedName>
        <fullName evidence="5">Adenine deaminase</fullName>
        <shortName evidence="5">ADE</shortName>
        <ecNumber evidence="5">3.5.4.2</ecNumber>
    </recommendedName>
    <alternativeName>
        <fullName evidence="5">Adenine aminohydrolase</fullName>
        <shortName evidence="5">AAH</shortName>
    </alternativeName>
</protein>
<keyword evidence="8" id="KW-1185">Reference proteome</keyword>
<dbReference type="GO" id="GO:0016787">
    <property type="term" value="F:hydrolase activity"/>
    <property type="evidence" value="ECO:0007669"/>
    <property type="project" value="UniProtKB-KW"/>
</dbReference>
<accession>A0ABU2ZV18</accession>
<dbReference type="InterPro" id="IPR028892">
    <property type="entry name" value="ADE"/>
</dbReference>
<keyword evidence="4 5" id="KW-0546">Nucleotide metabolism</keyword>
<feature type="active site" description="Proton donor" evidence="5">
    <location>
        <position position="202"/>
    </location>
</feature>
<dbReference type="InterPro" id="IPR001365">
    <property type="entry name" value="A_deaminase_dom"/>
</dbReference>
<dbReference type="Proteomes" id="UP001253545">
    <property type="component" value="Unassembled WGS sequence"/>
</dbReference>
<name>A0ABU2ZV18_9ALTE</name>
<sequence length="339" mass="38622">MSKNRLVEFANKLPKAELHIHIEGSLEPALMWRLAQKHNITLPFESVEAIEHAYQFEDLQSFLDLYYQGADVLRDEDDFYTLMWSYLCKCHEQKVVHTEIMFDPQTHTARGIDFSIFMEGFKKAIAQAKQEFGMSVYLILSFLRHLSEQSAFDALYQAKPYYEMIKAVGLDSSELGNPPEKFEKVFAEAKSLGFKRVAHAGEEGPPSYIWGAIELLDVHRIDHGVRSSEDLALIEYLRKHEIPLTVCPLSNVKLCVVGSMQEHNILSLLSQGLLVTVNADDPSYFGGYLNENYAAIIENLDISERQVKQLIVNGFRASFLPDAAKQQWIADIENKSILD</sequence>
<feature type="binding site" evidence="5">
    <location>
        <position position="199"/>
    </location>
    <ligand>
        <name>Zn(2+)</name>
        <dbReference type="ChEBI" id="CHEBI:29105"/>
        <note>catalytic</note>
    </ligand>
</feature>
<reference evidence="7 8" key="1">
    <citation type="submission" date="2023-09" db="EMBL/GenBank/DDBJ databases">
        <authorList>
            <person name="Rey-Velasco X."/>
        </authorList>
    </citation>
    <scope>NUCLEOTIDE SEQUENCE [LARGE SCALE GENOMIC DNA]</scope>
    <source>
        <strain evidence="7 8">P117</strain>
    </source>
</reference>
<evidence type="ECO:0000256" key="4">
    <source>
        <dbReference type="ARBA" id="ARBA00023080"/>
    </source>
</evidence>
<dbReference type="NCBIfam" id="TIGR01430">
    <property type="entry name" value="aden_deam"/>
    <property type="match status" value="1"/>
</dbReference>
<evidence type="ECO:0000256" key="2">
    <source>
        <dbReference type="ARBA" id="ARBA00022801"/>
    </source>
</evidence>
<dbReference type="EMBL" id="JAVRHX010000007">
    <property type="protein sequence ID" value="MDT0596489.1"/>
    <property type="molecule type" value="Genomic_DNA"/>
</dbReference>
<dbReference type="HAMAP" id="MF_01962">
    <property type="entry name" value="Adenine_deaminase"/>
    <property type="match status" value="1"/>
</dbReference>
<evidence type="ECO:0000313" key="7">
    <source>
        <dbReference type="EMBL" id="MDT0596489.1"/>
    </source>
</evidence>
<comment type="caution">
    <text evidence="7">The sequence shown here is derived from an EMBL/GenBank/DDBJ whole genome shotgun (WGS) entry which is preliminary data.</text>
</comment>
<dbReference type="Pfam" id="PF00962">
    <property type="entry name" value="A_deaminase"/>
    <property type="match status" value="1"/>
</dbReference>
<keyword evidence="2 5" id="KW-0378">Hydrolase</keyword>
<comment type="catalytic activity">
    <reaction evidence="5">
        <text>adenine + H2O + H(+) = hypoxanthine + NH4(+)</text>
        <dbReference type="Rhea" id="RHEA:23688"/>
        <dbReference type="ChEBI" id="CHEBI:15377"/>
        <dbReference type="ChEBI" id="CHEBI:15378"/>
        <dbReference type="ChEBI" id="CHEBI:16708"/>
        <dbReference type="ChEBI" id="CHEBI:17368"/>
        <dbReference type="ChEBI" id="CHEBI:28938"/>
        <dbReference type="EC" id="3.5.4.2"/>
    </reaction>
</comment>